<proteinExistence type="predicted"/>
<evidence type="ECO:0000313" key="2">
    <source>
        <dbReference type="Proteomes" id="UP000253562"/>
    </source>
</evidence>
<name>A0A368KUM6_9BACT</name>
<dbReference type="Proteomes" id="UP000253562">
    <property type="component" value="Unassembled WGS sequence"/>
</dbReference>
<dbReference type="InterPro" id="IPR011042">
    <property type="entry name" value="6-blade_b-propeller_TolB-like"/>
</dbReference>
<evidence type="ECO:0000313" key="1">
    <source>
        <dbReference type="EMBL" id="RCS51931.1"/>
    </source>
</evidence>
<reference evidence="1 2" key="1">
    <citation type="submission" date="2018-07" db="EMBL/GenBank/DDBJ databases">
        <title>Comparative genomes isolates from brazilian mangrove.</title>
        <authorList>
            <person name="De Araujo J.E."/>
            <person name="Taketani R.G."/>
            <person name="Silva M.C.P."/>
            <person name="Lourenco M.V."/>
            <person name="Oliveira V.M."/>
            <person name="Andreote F.D."/>
        </authorList>
    </citation>
    <scope>NUCLEOTIDE SEQUENCE [LARGE SCALE GENOMIC DNA]</scope>
    <source>
        <strain evidence="1 2">HEX PRIS-MGV</strain>
    </source>
</reference>
<comment type="caution">
    <text evidence="1">The sequence shown here is derived from an EMBL/GenBank/DDBJ whole genome shotgun (WGS) entry which is preliminary data.</text>
</comment>
<dbReference type="SUPFAM" id="SSF82171">
    <property type="entry name" value="DPP6 N-terminal domain-like"/>
    <property type="match status" value="1"/>
</dbReference>
<accession>A0A368KUM6</accession>
<protein>
    <submittedName>
        <fullName evidence="1">WD40 repeat domain-containing protein</fullName>
    </submittedName>
</protein>
<dbReference type="EMBL" id="QPEX01000016">
    <property type="protein sequence ID" value="RCS51931.1"/>
    <property type="molecule type" value="Genomic_DNA"/>
</dbReference>
<gene>
    <name evidence="1" type="ORF">DTL42_09685</name>
</gene>
<dbReference type="Gene3D" id="2.120.10.30">
    <property type="entry name" value="TolB, C-terminal domain"/>
    <property type="match status" value="1"/>
</dbReference>
<organism evidence="1 2">
    <name type="scientific">Bremerella cremea</name>
    <dbReference type="NCBI Taxonomy" id="1031537"/>
    <lineage>
        <taxon>Bacteria</taxon>
        <taxon>Pseudomonadati</taxon>
        <taxon>Planctomycetota</taxon>
        <taxon>Planctomycetia</taxon>
        <taxon>Pirellulales</taxon>
        <taxon>Pirellulaceae</taxon>
        <taxon>Bremerella</taxon>
    </lineage>
</organism>
<sequence length="210" mass="23075">MTYEFSSGTIGSTTLLDRKSNHIWEIGVAAAMSPASPLVAYTKGDGPDNHAVWILDLKGQASEPSKLEARGIPLQFSPDGRYLLTSRLKATAAPYGEREIWLYDLETAKDKYLLDGYTTLIFGKSNYKVIALQGEQQTLVLYDLQSMLQAPLFAVQGLRTVPRTTNDGQGVLLIEWSNSRMLAGKIWGMTSEDQGLRVISSIDCGKSINP</sequence>
<dbReference type="AlphaFoldDB" id="A0A368KUM6"/>